<evidence type="ECO:0000259" key="3">
    <source>
        <dbReference type="Pfam" id="PF08044"/>
    </source>
</evidence>
<evidence type="ECO:0000313" key="4">
    <source>
        <dbReference type="EMBL" id="RYU12046.1"/>
    </source>
</evidence>
<accession>A0A4V1Z1T7</accession>
<evidence type="ECO:0000256" key="1">
    <source>
        <dbReference type="SAM" id="MobiDB-lite"/>
    </source>
</evidence>
<dbReference type="EMBL" id="SDPU01000022">
    <property type="protein sequence ID" value="RYU12046.1"/>
    <property type="molecule type" value="Genomic_DNA"/>
</dbReference>
<feature type="region of interest" description="Disordered" evidence="1">
    <location>
        <begin position="213"/>
        <end position="234"/>
    </location>
</feature>
<keyword evidence="2" id="KW-0812">Transmembrane</keyword>
<evidence type="ECO:0000313" key="5">
    <source>
        <dbReference type="Proteomes" id="UP000291189"/>
    </source>
</evidence>
<sequence>MTTPTRRNTPLHGSSSQTCDPLRESVVRRDAFRTPGPPDCPPRIHRVTTPVPWHDFSSDPRRPESATLRAADKDRAVVVAALGDAYADGRLTKEEYDERATAATTAKTLGDLPPLLADLVPMAPGAPGTALDRTTVESLDAQALRHWEKQRAEALNGLLFIAVVTWVIWLVTSGVGSFPWPVFPTLFVGMRLVQVQVQKREIIRSQREKLEAKERKRLDKRDRPSLPPGDDSDD</sequence>
<dbReference type="PANTHER" id="PTHR40763">
    <property type="entry name" value="MEMBRANE PROTEIN-RELATED"/>
    <property type="match status" value="1"/>
</dbReference>
<feature type="transmembrane region" description="Helical" evidence="2">
    <location>
        <begin position="154"/>
        <end position="172"/>
    </location>
</feature>
<dbReference type="AlphaFoldDB" id="A0A4V1Z1T7"/>
<dbReference type="Proteomes" id="UP000291189">
    <property type="component" value="Unassembled WGS sequence"/>
</dbReference>
<protein>
    <submittedName>
        <fullName evidence="4">DUF1707 domain-containing protein</fullName>
    </submittedName>
</protein>
<keyword evidence="2" id="KW-0472">Membrane</keyword>
<feature type="compositionally biased region" description="Basic and acidic residues" evidence="1">
    <location>
        <begin position="213"/>
        <end position="224"/>
    </location>
</feature>
<feature type="domain" description="DUF1707" evidence="3">
    <location>
        <begin position="68"/>
        <end position="119"/>
    </location>
</feature>
<name>A0A4V1Z1T7_9ACTN</name>
<keyword evidence="5" id="KW-1185">Reference proteome</keyword>
<dbReference type="InterPro" id="IPR012551">
    <property type="entry name" value="DUF1707_SHOCT-like"/>
</dbReference>
<gene>
    <name evidence="4" type="ORF">ETU37_12395</name>
</gene>
<feature type="region of interest" description="Disordered" evidence="1">
    <location>
        <begin position="1"/>
        <end position="22"/>
    </location>
</feature>
<evidence type="ECO:0000256" key="2">
    <source>
        <dbReference type="SAM" id="Phobius"/>
    </source>
</evidence>
<proteinExistence type="predicted"/>
<dbReference type="OrthoDB" id="4803675at2"/>
<dbReference type="Pfam" id="PF08044">
    <property type="entry name" value="DUF1707"/>
    <property type="match status" value="1"/>
</dbReference>
<dbReference type="PANTHER" id="PTHR40763:SF4">
    <property type="entry name" value="DUF1707 DOMAIN-CONTAINING PROTEIN"/>
    <property type="match status" value="1"/>
</dbReference>
<keyword evidence="2" id="KW-1133">Transmembrane helix</keyword>
<organism evidence="4 5">
    <name type="scientific">Nocardioides iriomotensis</name>
    <dbReference type="NCBI Taxonomy" id="715784"/>
    <lineage>
        <taxon>Bacteria</taxon>
        <taxon>Bacillati</taxon>
        <taxon>Actinomycetota</taxon>
        <taxon>Actinomycetes</taxon>
        <taxon>Propionibacteriales</taxon>
        <taxon>Nocardioidaceae</taxon>
        <taxon>Nocardioides</taxon>
    </lineage>
</organism>
<reference evidence="4 5" key="1">
    <citation type="submission" date="2019-01" db="EMBL/GenBank/DDBJ databases">
        <title>Nocardioides guangzhouensis sp. nov., an actinobacterium isolated from soil.</title>
        <authorList>
            <person name="Fu Y."/>
            <person name="Cai Y."/>
            <person name="Lin Z."/>
            <person name="Chen P."/>
        </authorList>
    </citation>
    <scope>NUCLEOTIDE SEQUENCE [LARGE SCALE GENOMIC DNA]</scope>
    <source>
        <strain evidence="4 5">NBRC 105384</strain>
    </source>
</reference>
<comment type="caution">
    <text evidence="4">The sequence shown here is derived from an EMBL/GenBank/DDBJ whole genome shotgun (WGS) entry which is preliminary data.</text>
</comment>
<feature type="compositionally biased region" description="Polar residues" evidence="1">
    <location>
        <begin position="1"/>
        <end position="19"/>
    </location>
</feature>